<dbReference type="AlphaFoldDB" id="A0A841DLB6"/>
<feature type="region of interest" description="Disordered" evidence="1">
    <location>
        <begin position="1"/>
        <end position="33"/>
    </location>
</feature>
<sequence length="33" mass="3594">MSVGGEESGNARHGNRASPVNYTKWDFRPMGGK</sequence>
<evidence type="ECO:0000256" key="1">
    <source>
        <dbReference type="SAM" id="MobiDB-lite"/>
    </source>
</evidence>
<accession>A0A841DLB6</accession>
<evidence type="ECO:0000313" key="2">
    <source>
        <dbReference type="EMBL" id="MBB5977566.1"/>
    </source>
</evidence>
<protein>
    <submittedName>
        <fullName evidence="2">Uncharacterized protein</fullName>
    </submittedName>
</protein>
<name>A0A841DLB6_9ACTN</name>
<organism evidence="2 3">
    <name type="scientific">Kribbella solani</name>
    <dbReference type="NCBI Taxonomy" id="236067"/>
    <lineage>
        <taxon>Bacteria</taxon>
        <taxon>Bacillati</taxon>
        <taxon>Actinomycetota</taxon>
        <taxon>Actinomycetes</taxon>
        <taxon>Propionibacteriales</taxon>
        <taxon>Kribbellaceae</taxon>
        <taxon>Kribbella</taxon>
    </lineage>
</organism>
<proteinExistence type="predicted"/>
<dbReference type="Proteomes" id="UP000558997">
    <property type="component" value="Unassembled WGS sequence"/>
</dbReference>
<reference evidence="2 3" key="1">
    <citation type="submission" date="2020-08" db="EMBL/GenBank/DDBJ databases">
        <title>Sequencing the genomes of 1000 actinobacteria strains.</title>
        <authorList>
            <person name="Klenk H.-P."/>
        </authorList>
    </citation>
    <scope>NUCLEOTIDE SEQUENCE [LARGE SCALE GENOMIC DNA]</scope>
    <source>
        <strain evidence="2 3">DSM 17294</strain>
    </source>
</reference>
<keyword evidence="3" id="KW-1185">Reference proteome</keyword>
<dbReference type="EMBL" id="JACHNF010000001">
    <property type="protein sequence ID" value="MBB5977566.1"/>
    <property type="molecule type" value="Genomic_DNA"/>
</dbReference>
<comment type="caution">
    <text evidence="2">The sequence shown here is derived from an EMBL/GenBank/DDBJ whole genome shotgun (WGS) entry which is preliminary data.</text>
</comment>
<evidence type="ECO:0000313" key="3">
    <source>
        <dbReference type="Proteomes" id="UP000558997"/>
    </source>
</evidence>
<gene>
    <name evidence="2" type="ORF">HDA44_000907</name>
</gene>